<keyword evidence="3" id="KW-0614">Plasmid</keyword>
<dbReference type="Pfam" id="PF13604">
    <property type="entry name" value="AAA_30"/>
    <property type="match status" value="1"/>
</dbReference>
<dbReference type="AlphaFoldDB" id="A0A8E0WK89"/>
<keyword evidence="4" id="KW-1185">Reference proteome</keyword>
<protein>
    <submittedName>
        <fullName evidence="3">Dtr system oriT relaxase</fullName>
    </submittedName>
</protein>
<gene>
    <name evidence="3" type="ORF">REISMN_08445</name>
</gene>
<name>A0A8E0WK89_9RICK</name>
<proteinExistence type="predicted"/>
<geneLocation type="plasmid" evidence="3">
    <name>pREISMN_2</name>
</geneLocation>
<dbReference type="Proteomes" id="UP000027161">
    <property type="component" value="Unassembled WGS sequence"/>
</dbReference>
<keyword evidence="1" id="KW-0175">Coiled coil</keyword>
<accession>A0A8E0WK89</accession>
<dbReference type="EMBL" id="JFKF01000202">
    <property type="protein sequence ID" value="KDO02175.1"/>
    <property type="molecule type" value="Genomic_DNA"/>
</dbReference>
<evidence type="ECO:0000256" key="1">
    <source>
        <dbReference type="SAM" id="Coils"/>
    </source>
</evidence>
<dbReference type="InterPro" id="IPR027417">
    <property type="entry name" value="P-loop_NTPase"/>
</dbReference>
<dbReference type="SUPFAM" id="SSF52540">
    <property type="entry name" value="P-loop containing nucleoside triphosphate hydrolases"/>
    <property type="match status" value="1"/>
</dbReference>
<reference evidence="3 4" key="1">
    <citation type="submission" date="2014-02" db="EMBL/GenBank/DDBJ databases">
        <title>Draft genome sequence of Rickettsia buchneri sp. nov. ISO7T.</title>
        <authorList>
            <person name="Felsheim R.F."/>
            <person name="Kurtti T.J."/>
            <person name="Munderloh U.G."/>
        </authorList>
    </citation>
    <scope>NUCLEOTIDE SEQUENCE [LARGE SCALE GENOMIC DNA]</scope>
    <source>
        <strain evidence="4">ISO7</strain>
        <plasmid evidence="3">pREISMN_2</plasmid>
    </source>
</reference>
<evidence type="ECO:0000313" key="4">
    <source>
        <dbReference type="Proteomes" id="UP000027161"/>
    </source>
</evidence>
<feature type="coiled-coil region" evidence="1">
    <location>
        <begin position="237"/>
        <end position="274"/>
    </location>
</feature>
<feature type="region of interest" description="Disordered" evidence="2">
    <location>
        <begin position="165"/>
        <end position="188"/>
    </location>
</feature>
<organism evidence="3 4">
    <name type="scientific">Rickettsia tamurae subsp. buchneri</name>
    <dbReference type="NCBI Taxonomy" id="1462938"/>
    <lineage>
        <taxon>Bacteria</taxon>
        <taxon>Pseudomonadati</taxon>
        <taxon>Pseudomonadota</taxon>
        <taxon>Alphaproteobacteria</taxon>
        <taxon>Rickettsiales</taxon>
        <taxon>Rickettsiaceae</taxon>
        <taxon>Rickettsieae</taxon>
        <taxon>Rickettsia</taxon>
        <taxon>spotted fever group</taxon>
    </lineage>
</organism>
<dbReference type="Gene3D" id="3.40.50.300">
    <property type="entry name" value="P-loop containing nucleotide triphosphate hydrolases"/>
    <property type="match status" value="1"/>
</dbReference>
<evidence type="ECO:0000313" key="3">
    <source>
        <dbReference type="EMBL" id="KDO02175.1"/>
    </source>
</evidence>
<evidence type="ECO:0000256" key="2">
    <source>
        <dbReference type="SAM" id="MobiDB-lite"/>
    </source>
</evidence>
<sequence>MHIQYLTRRLGRLENGEVVIGKVKDRELESPRVLYFLREECEIATNKLYEEVGLPFRVSSKSYKALGIDQEPTKHRGVTNHMQGTELEEKNKEIIAENAKKIYENPEIVFGRISYTKPVFTKEDIAIALSDALMVHLVSKGSNVAKEQEAIREFGKGLVQECSSSENASQNIENNSVANTANDQADSRANNPAIEHLNKEYGEEFLRLYNQLLISDKIELMDQKDLMGRTLYSLKSRVNLERRYISAIEELNAKEEHNLNINAESLERNSLKEQIGDLVNVVGANLQNKFNDKIGGSLGLKLNVFGSKNYVFSSEQIDAILSVCNGSDISVLEGNPGAGKTFVMREIVRQYKKEGFKVVGTGPSSVSAKVVSRNAGIKADNTSLLRKKITESKGANFKIDLSSKYYEEEEYFKSLGCDSVFNFMRQDVLDSKTVLIVDEASMIELANMDYLAHEVLRVKAKLVLVGDNNQFTAVGMTGAFNKARKIAGITLLLKVSFIL</sequence>
<comment type="caution">
    <text evidence="3">The sequence shown here is derived from an EMBL/GenBank/DDBJ whole genome shotgun (WGS) entry which is preliminary data.</text>
</comment>